<protein>
    <submittedName>
        <fullName evidence="6">Endo-1,4-beta-mannosidase</fullName>
    </submittedName>
</protein>
<reference evidence="7" key="1">
    <citation type="submission" date="2016-10" db="EMBL/GenBank/DDBJ databases">
        <authorList>
            <person name="Varghese N."/>
            <person name="Submissions S."/>
        </authorList>
    </citation>
    <scope>NUCLEOTIDE SEQUENCE [LARGE SCALE GENOMIC DNA]</scope>
    <source>
        <strain evidence="7">DSM 45079</strain>
    </source>
</reference>
<dbReference type="RefSeq" id="WP_046772789.1">
    <property type="nucleotide sequence ID" value="NZ_LBMC01000077.1"/>
</dbReference>
<sequence length="646" mass="71031">MTDGTIGRPNPRLDGATWLGANYWSAAGGPFMWRTYDDAVVRRELRVLRDHGLELTRSFLFWPDFQPAPDVVDDVFCERYQRFLDACMEEGVRTIPTFLVGHMSGEDWDVVWRHGRDLYTDGFMLGQQAFFIAETVRRFGASPAVAGWLISNEFTNYAGTAAPDDVRAWAIVCTQAVRAGGSDLPVSLGDGAWTKELYGTDNGFRLRRQLDLVDFAGPHSYPMGDDQARVHWAAALACELSHFGPPVVLEEFGVPNALSSEANAAHFYRQALHASLLAGATGWIAWNNTDFDLPEQDPYRHHPFELGFGLTTPDGTPKAPLLELRDFRAALDAVDVARCRRTDTATAIVVPSYLDLHPRIPDADRRCITPITEHAYLAAKVAGLAPAVVREESLDPADRPRLVLVPSNKLLTAPTFDLLDEWAGRGSHVYLSWFAGVSGAHRGSWWPDVDGVTGARHTLRYGLREPVDDVVRWQVEEPFGDLVAGETLTFPVAGTDQARAMLPLAEPEGGGTVVLARDQRGRPALLRRTVGVGAVYVGTYPVEYFGSARPDAHRDDHVHRLYRALAHAAGARPEVSVDDSRVVVDGLTHETGRRFVWLVNLSPDDVTAEPVVPASHRLTGVLDQADLTTTVTLPPFGVVIAELLTP</sequence>
<dbReference type="SUPFAM" id="SSF51445">
    <property type="entry name" value="(Trans)glycosidases"/>
    <property type="match status" value="1"/>
</dbReference>
<dbReference type="Proteomes" id="UP000182977">
    <property type="component" value="Chromosome I"/>
</dbReference>
<dbReference type="Gene3D" id="3.40.50.880">
    <property type="match status" value="1"/>
</dbReference>
<dbReference type="GO" id="GO:0004553">
    <property type="term" value="F:hydrolase activity, hydrolyzing O-glycosyl compounds"/>
    <property type="evidence" value="ECO:0007669"/>
    <property type="project" value="InterPro"/>
</dbReference>
<dbReference type="InterPro" id="IPR058789">
    <property type="entry name" value="ApnL_C"/>
</dbReference>
<evidence type="ECO:0000313" key="7">
    <source>
        <dbReference type="Proteomes" id="UP000182977"/>
    </source>
</evidence>
<gene>
    <name evidence="6" type="ORF">SAMN04488563_4967</name>
</gene>
<proteinExistence type="inferred from homology"/>
<dbReference type="Pfam" id="PF25839">
    <property type="entry name" value="Apionate_lact_C"/>
    <property type="match status" value="1"/>
</dbReference>
<evidence type="ECO:0000256" key="2">
    <source>
        <dbReference type="ARBA" id="ARBA00023295"/>
    </source>
</evidence>
<accession>A0A1H2L3E6</accession>
<feature type="domain" description="D-apionate lactonase C-terminal" evidence="5">
    <location>
        <begin position="584"/>
        <end position="639"/>
    </location>
</feature>
<keyword evidence="1 3" id="KW-0378">Hydrolase</keyword>
<evidence type="ECO:0000256" key="3">
    <source>
        <dbReference type="RuleBase" id="RU361153"/>
    </source>
</evidence>
<evidence type="ECO:0000313" key="6">
    <source>
        <dbReference type="EMBL" id="SDU75429.1"/>
    </source>
</evidence>
<keyword evidence="2 3" id="KW-0326">Glycosidase</keyword>
<evidence type="ECO:0000259" key="5">
    <source>
        <dbReference type="Pfam" id="PF25839"/>
    </source>
</evidence>
<dbReference type="AlphaFoldDB" id="A0A1H2L3E6"/>
<dbReference type="STRING" id="419479.SAMN04488563_4967"/>
<feature type="domain" description="Glycoside hydrolase family 5" evidence="4">
    <location>
        <begin position="47"/>
        <end position="289"/>
    </location>
</feature>
<dbReference type="Gene3D" id="3.20.20.80">
    <property type="entry name" value="Glycosidases"/>
    <property type="match status" value="1"/>
</dbReference>
<dbReference type="EMBL" id="LT629791">
    <property type="protein sequence ID" value="SDU75429.1"/>
    <property type="molecule type" value="Genomic_DNA"/>
</dbReference>
<evidence type="ECO:0000259" key="4">
    <source>
        <dbReference type="Pfam" id="PF00150"/>
    </source>
</evidence>
<dbReference type="GO" id="GO:0000272">
    <property type="term" value="P:polysaccharide catabolic process"/>
    <property type="evidence" value="ECO:0007669"/>
    <property type="project" value="InterPro"/>
</dbReference>
<dbReference type="InterPro" id="IPR017853">
    <property type="entry name" value="GH"/>
</dbReference>
<dbReference type="Pfam" id="PF00150">
    <property type="entry name" value="Cellulase"/>
    <property type="match status" value="1"/>
</dbReference>
<comment type="similarity">
    <text evidence="3">Belongs to the glycosyl hydrolase 5 (cellulase A) family.</text>
</comment>
<dbReference type="InterPro" id="IPR001547">
    <property type="entry name" value="Glyco_hydro_5"/>
</dbReference>
<dbReference type="InterPro" id="IPR029062">
    <property type="entry name" value="Class_I_gatase-like"/>
</dbReference>
<organism evidence="6 7">
    <name type="scientific">Jiangella alkaliphila</name>
    <dbReference type="NCBI Taxonomy" id="419479"/>
    <lineage>
        <taxon>Bacteria</taxon>
        <taxon>Bacillati</taxon>
        <taxon>Actinomycetota</taxon>
        <taxon>Actinomycetes</taxon>
        <taxon>Jiangellales</taxon>
        <taxon>Jiangellaceae</taxon>
        <taxon>Jiangella</taxon>
    </lineage>
</organism>
<keyword evidence="7" id="KW-1185">Reference proteome</keyword>
<name>A0A1H2L3E6_9ACTN</name>
<evidence type="ECO:0000256" key="1">
    <source>
        <dbReference type="ARBA" id="ARBA00022801"/>
    </source>
</evidence>